<proteinExistence type="predicted"/>
<evidence type="ECO:0008006" key="3">
    <source>
        <dbReference type="Google" id="ProtNLM"/>
    </source>
</evidence>
<accession>A0ABT4TL31</accession>
<gene>
    <name evidence="1" type="ORF">O4U47_12935</name>
</gene>
<evidence type="ECO:0000313" key="2">
    <source>
        <dbReference type="Proteomes" id="UP001165685"/>
    </source>
</evidence>
<evidence type="ECO:0000313" key="1">
    <source>
        <dbReference type="EMBL" id="MDA2805419.1"/>
    </source>
</evidence>
<reference evidence="1" key="1">
    <citation type="submission" date="2023-01" db="EMBL/GenBank/DDBJ databases">
        <title>Draft genome sequence of Nocardiopsis sp. LSu2-4 isolated from halophytes.</title>
        <authorList>
            <person name="Duangmal K."/>
            <person name="Chantavorakit T."/>
        </authorList>
    </citation>
    <scope>NUCLEOTIDE SEQUENCE</scope>
    <source>
        <strain evidence="1">LSu2-4</strain>
    </source>
</reference>
<organism evidence="1 2">
    <name type="scientific">Nocardiopsis suaedae</name>
    <dbReference type="NCBI Taxonomy" id="3018444"/>
    <lineage>
        <taxon>Bacteria</taxon>
        <taxon>Bacillati</taxon>
        <taxon>Actinomycetota</taxon>
        <taxon>Actinomycetes</taxon>
        <taxon>Streptosporangiales</taxon>
        <taxon>Nocardiopsidaceae</taxon>
        <taxon>Nocardiopsis</taxon>
    </lineage>
</organism>
<dbReference type="RefSeq" id="WP_270678073.1">
    <property type="nucleotide sequence ID" value="NZ_JAQFWP010000020.1"/>
</dbReference>
<keyword evidence="2" id="KW-1185">Reference proteome</keyword>
<comment type="caution">
    <text evidence="1">The sequence shown here is derived from an EMBL/GenBank/DDBJ whole genome shotgun (WGS) entry which is preliminary data.</text>
</comment>
<sequence length="168" mass="18845">MPLLMRTSIWLLSKGASSGFSSLNWRYSPLGETLQIRESEGLAGEQYEEFRQQVNSLVVKGQNPTLLRRYILECSNRFEEAPSSGAWQACWKRSAIQFFNDEYISLESVLPGLAEGDLGDIDDVIEDIKDLSPLLDSADIPGWAPASHTWWWCLSEGGAYIPDIIAED</sequence>
<name>A0ABT4TL31_9ACTN</name>
<dbReference type="Proteomes" id="UP001165685">
    <property type="component" value="Unassembled WGS sequence"/>
</dbReference>
<protein>
    <recommendedName>
        <fullName evidence="3">CdiI immunity protein domain-containing protein</fullName>
    </recommendedName>
</protein>
<dbReference type="EMBL" id="JAQFWP010000020">
    <property type="protein sequence ID" value="MDA2805419.1"/>
    <property type="molecule type" value="Genomic_DNA"/>
</dbReference>